<evidence type="ECO:0000313" key="1">
    <source>
        <dbReference type="EMBL" id="KAJ7559777.1"/>
    </source>
</evidence>
<evidence type="ECO:0000313" key="2">
    <source>
        <dbReference type="Proteomes" id="UP001162992"/>
    </source>
</evidence>
<sequence length="304" mass="35314">MLPIARVYCSALRMRVSCCLMFAGKEVVTANSLKQWHPGSRILTCRVQISARVQEPVQDEKWEKERREESKELQRRRREEEKEEQTKVEEYRQIAGKLQNFPQEDVRRAKRLVASLILAGEDVEEMIVEAGKNGDLSPLVLLVIKNRLELAQRDDERDAMQAFDLLYRRIENEMMQKEASLELRFLNELLSLHDGFSHEEWLQRARRSMLDVFAPENAFTVLAFPGFDLTNQIGPGGIPEQDDVLLRVDFLREVDKLLAELEAQPEIKVVEGFDAQSVAVRLRQEEKIRTLQYVKDLRHLAATL</sequence>
<protein>
    <submittedName>
        <fullName evidence="1">Uncharacterized protein</fullName>
    </submittedName>
</protein>
<reference evidence="2" key="1">
    <citation type="journal article" date="2024" name="Proc. Natl. Acad. Sci. U.S.A.">
        <title>Extraordinary preservation of gene collinearity over three hundred million years revealed in homosporous lycophytes.</title>
        <authorList>
            <person name="Li C."/>
            <person name="Wickell D."/>
            <person name="Kuo L.Y."/>
            <person name="Chen X."/>
            <person name="Nie B."/>
            <person name="Liao X."/>
            <person name="Peng D."/>
            <person name="Ji J."/>
            <person name="Jenkins J."/>
            <person name="Williams M."/>
            <person name="Shu S."/>
            <person name="Plott C."/>
            <person name="Barry K."/>
            <person name="Rajasekar S."/>
            <person name="Grimwood J."/>
            <person name="Han X."/>
            <person name="Sun S."/>
            <person name="Hou Z."/>
            <person name="He W."/>
            <person name="Dai G."/>
            <person name="Sun C."/>
            <person name="Schmutz J."/>
            <person name="Leebens-Mack J.H."/>
            <person name="Li F.W."/>
            <person name="Wang L."/>
        </authorList>
    </citation>
    <scope>NUCLEOTIDE SEQUENCE [LARGE SCALE GENOMIC DNA]</scope>
    <source>
        <strain evidence="2">cv. PW_Plant_1</strain>
    </source>
</reference>
<proteinExistence type="predicted"/>
<name>A0ACC2E008_DIPCM</name>
<dbReference type="EMBL" id="CM055095">
    <property type="protein sequence ID" value="KAJ7559777.1"/>
    <property type="molecule type" value="Genomic_DNA"/>
</dbReference>
<gene>
    <name evidence="1" type="ORF">O6H91_04G100700</name>
</gene>
<organism evidence="1 2">
    <name type="scientific">Diphasiastrum complanatum</name>
    <name type="common">Issler's clubmoss</name>
    <name type="synonym">Lycopodium complanatum</name>
    <dbReference type="NCBI Taxonomy" id="34168"/>
    <lineage>
        <taxon>Eukaryota</taxon>
        <taxon>Viridiplantae</taxon>
        <taxon>Streptophyta</taxon>
        <taxon>Embryophyta</taxon>
        <taxon>Tracheophyta</taxon>
        <taxon>Lycopodiopsida</taxon>
        <taxon>Lycopodiales</taxon>
        <taxon>Lycopodiaceae</taxon>
        <taxon>Lycopodioideae</taxon>
        <taxon>Diphasiastrum</taxon>
    </lineage>
</organism>
<keyword evidence="2" id="KW-1185">Reference proteome</keyword>
<comment type="caution">
    <text evidence="1">The sequence shown here is derived from an EMBL/GenBank/DDBJ whole genome shotgun (WGS) entry which is preliminary data.</text>
</comment>
<dbReference type="Proteomes" id="UP001162992">
    <property type="component" value="Chromosome 4"/>
</dbReference>
<accession>A0ACC2E008</accession>